<dbReference type="RefSeq" id="WP_378174338.1">
    <property type="nucleotide sequence ID" value="NZ_JBHTCR010000002.1"/>
</dbReference>
<protein>
    <submittedName>
        <fullName evidence="1">Uncharacterized protein</fullName>
    </submittedName>
</protein>
<evidence type="ECO:0000313" key="2">
    <source>
        <dbReference type="Proteomes" id="UP001596550"/>
    </source>
</evidence>
<evidence type="ECO:0000313" key="1">
    <source>
        <dbReference type="EMBL" id="MFC7345958.1"/>
    </source>
</evidence>
<dbReference type="EMBL" id="JBHTCR010000002">
    <property type="protein sequence ID" value="MFC7345958.1"/>
    <property type="molecule type" value="Genomic_DNA"/>
</dbReference>
<keyword evidence="2" id="KW-1185">Reference proteome</keyword>
<gene>
    <name evidence="1" type="ORF">ACFQO9_04405</name>
</gene>
<reference evidence="2" key="1">
    <citation type="journal article" date="2019" name="Int. J. Syst. Evol. Microbiol.">
        <title>The Global Catalogue of Microorganisms (GCM) 10K type strain sequencing project: providing services to taxonomists for standard genome sequencing and annotation.</title>
        <authorList>
            <consortium name="The Broad Institute Genomics Platform"/>
            <consortium name="The Broad Institute Genome Sequencing Center for Infectious Disease"/>
            <person name="Wu L."/>
            <person name="Ma J."/>
        </authorList>
    </citation>
    <scope>NUCLEOTIDE SEQUENCE [LARGE SCALE GENOMIC DNA]</scope>
    <source>
        <strain evidence="2">CCUG 54781</strain>
    </source>
</reference>
<comment type="caution">
    <text evidence="1">The sequence shown here is derived from an EMBL/GenBank/DDBJ whole genome shotgun (WGS) entry which is preliminary data.</text>
</comment>
<accession>A0ABW2LXE3</accession>
<sequence length="69" mass="8234">MTIIDHKNTNLSNKVQETLFIKGYSHIFNWVEYLFYKNQTADKIFRAEAIADLFIQNTCEISDYADYEF</sequence>
<name>A0ABW2LXE3_9FLAO</name>
<dbReference type="Proteomes" id="UP001596550">
    <property type="component" value="Unassembled WGS sequence"/>
</dbReference>
<organism evidence="1 2">
    <name type="scientific">Chryseobacterium zhengzhouense</name>
    <dbReference type="NCBI Taxonomy" id="1636086"/>
    <lineage>
        <taxon>Bacteria</taxon>
        <taxon>Pseudomonadati</taxon>
        <taxon>Bacteroidota</taxon>
        <taxon>Flavobacteriia</taxon>
        <taxon>Flavobacteriales</taxon>
        <taxon>Weeksellaceae</taxon>
        <taxon>Chryseobacterium group</taxon>
        <taxon>Chryseobacterium</taxon>
    </lineage>
</organism>
<proteinExistence type="predicted"/>